<proteinExistence type="predicted"/>
<evidence type="ECO:0000313" key="1">
    <source>
        <dbReference type="EMBL" id="CAG6729337.1"/>
    </source>
</evidence>
<dbReference type="EMBL" id="HBUF01378508">
    <property type="protein sequence ID" value="CAG6729337.1"/>
    <property type="molecule type" value="Transcribed_RNA"/>
</dbReference>
<reference evidence="1" key="1">
    <citation type="submission" date="2021-05" db="EMBL/GenBank/DDBJ databases">
        <authorList>
            <person name="Alioto T."/>
            <person name="Alioto T."/>
            <person name="Gomez Garrido J."/>
        </authorList>
    </citation>
    <scope>NUCLEOTIDE SEQUENCE</scope>
</reference>
<accession>A0A8D8YIW3</accession>
<sequence>MATTRFKWVNYLPLLEPFTCQSATGPILPFNPRRLARTTPSCTRVITLGPTSVRRTRGHPSQNSIHLVHGQCRWSGGSRGRQFNLGPVHLLQGMSNSAATPFVQGATSGGTDQAVGGLRNQTTALR</sequence>
<protein>
    <submittedName>
        <fullName evidence="1">Uncharacterized protein</fullName>
    </submittedName>
</protein>
<organism evidence="1">
    <name type="scientific">Cacopsylla melanoneura</name>
    <dbReference type="NCBI Taxonomy" id="428564"/>
    <lineage>
        <taxon>Eukaryota</taxon>
        <taxon>Metazoa</taxon>
        <taxon>Ecdysozoa</taxon>
        <taxon>Arthropoda</taxon>
        <taxon>Hexapoda</taxon>
        <taxon>Insecta</taxon>
        <taxon>Pterygota</taxon>
        <taxon>Neoptera</taxon>
        <taxon>Paraneoptera</taxon>
        <taxon>Hemiptera</taxon>
        <taxon>Sternorrhyncha</taxon>
        <taxon>Psylloidea</taxon>
        <taxon>Psyllidae</taxon>
        <taxon>Psyllinae</taxon>
        <taxon>Cacopsylla</taxon>
    </lineage>
</organism>
<name>A0A8D8YIW3_9HEMI</name>
<dbReference type="AlphaFoldDB" id="A0A8D8YIW3"/>